<dbReference type="InterPro" id="IPR036249">
    <property type="entry name" value="Thioredoxin-like_sf"/>
</dbReference>
<evidence type="ECO:0000256" key="1">
    <source>
        <dbReference type="ARBA" id="ARBA00005791"/>
    </source>
</evidence>
<keyword evidence="7" id="KW-0812">Transmembrane</keyword>
<evidence type="ECO:0000256" key="3">
    <source>
        <dbReference type="ARBA" id="ARBA00023002"/>
    </source>
</evidence>
<evidence type="ECO:0000259" key="8">
    <source>
        <dbReference type="PROSITE" id="PS51352"/>
    </source>
</evidence>
<dbReference type="InterPro" id="IPR013766">
    <property type="entry name" value="Thioredoxin_domain"/>
</dbReference>
<evidence type="ECO:0000256" key="5">
    <source>
        <dbReference type="ARBA" id="ARBA00023284"/>
    </source>
</evidence>
<dbReference type="Gene3D" id="3.40.30.10">
    <property type="entry name" value="Glutaredoxin"/>
    <property type="match status" value="1"/>
</dbReference>
<feature type="transmembrane region" description="Helical" evidence="7">
    <location>
        <begin position="20"/>
        <end position="42"/>
    </location>
</feature>
<keyword evidence="5" id="KW-0676">Redox-active center</keyword>
<dbReference type="EMBL" id="JAGIOO010000001">
    <property type="protein sequence ID" value="MBP2473924.1"/>
    <property type="molecule type" value="Genomic_DNA"/>
</dbReference>
<proteinExistence type="inferred from homology"/>
<evidence type="ECO:0000313" key="10">
    <source>
        <dbReference type="Proteomes" id="UP001519363"/>
    </source>
</evidence>
<dbReference type="InterPro" id="IPR012336">
    <property type="entry name" value="Thioredoxin-like_fold"/>
</dbReference>
<feature type="region of interest" description="Disordered" evidence="6">
    <location>
        <begin position="46"/>
        <end position="82"/>
    </location>
</feature>
<evidence type="ECO:0000256" key="2">
    <source>
        <dbReference type="ARBA" id="ARBA00022729"/>
    </source>
</evidence>
<comment type="caution">
    <text evidence="9">The sequence shown here is derived from an EMBL/GenBank/DDBJ whole genome shotgun (WGS) entry which is preliminary data.</text>
</comment>
<evidence type="ECO:0000256" key="4">
    <source>
        <dbReference type="ARBA" id="ARBA00023157"/>
    </source>
</evidence>
<keyword evidence="10" id="KW-1185">Reference proteome</keyword>
<feature type="domain" description="Thioredoxin" evidence="8">
    <location>
        <begin position="40"/>
        <end position="265"/>
    </location>
</feature>
<dbReference type="PANTHER" id="PTHR13887:SF14">
    <property type="entry name" value="DISULFIDE BOND FORMATION PROTEIN D"/>
    <property type="match status" value="1"/>
</dbReference>
<keyword evidence="4" id="KW-1015">Disulfide bond</keyword>
<evidence type="ECO:0000256" key="6">
    <source>
        <dbReference type="SAM" id="MobiDB-lite"/>
    </source>
</evidence>
<dbReference type="GO" id="GO:0016853">
    <property type="term" value="F:isomerase activity"/>
    <property type="evidence" value="ECO:0007669"/>
    <property type="project" value="UniProtKB-KW"/>
</dbReference>
<evidence type="ECO:0000256" key="7">
    <source>
        <dbReference type="SAM" id="Phobius"/>
    </source>
</evidence>
<dbReference type="Proteomes" id="UP001519363">
    <property type="component" value="Unassembled WGS sequence"/>
</dbReference>
<organism evidence="9 10">
    <name type="scientific">Crossiella equi</name>
    <dbReference type="NCBI Taxonomy" id="130796"/>
    <lineage>
        <taxon>Bacteria</taxon>
        <taxon>Bacillati</taxon>
        <taxon>Actinomycetota</taxon>
        <taxon>Actinomycetes</taxon>
        <taxon>Pseudonocardiales</taxon>
        <taxon>Pseudonocardiaceae</taxon>
        <taxon>Crossiella</taxon>
    </lineage>
</organism>
<protein>
    <submittedName>
        <fullName evidence="9">Protein-disulfide isomerase</fullName>
    </submittedName>
</protein>
<dbReference type="Pfam" id="PF13462">
    <property type="entry name" value="Thioredoxin_4"/>
    <property type="match status" value="1"/>
</dbReference>
<keyword evidence="7" id="KW-0472">Membrane</keyword>
<keyword evidence="9" id="KW-0413">Isomerase</keyword>
<keyword evidence="7" id="KW-1133">Transmembrane helix</keyword>
<reference evidence="9 10" key="1">
    <citation type="submission" date="2021-03" db="EMBL/GenBank/DDBJ databases">
        <title>Sequencing the genomes of 1000 actinobacteria strains.</title>
        <authorList>
            <person name="Klenk H.-P."/>
        </authorList>
    </citation>
    <scope>NUCLEOTIDE SEQUENCE [LARGE SCALE GENOMIC DNA]</scope>
    <source>
        <strain evidence="9 10">DSM 44580</strain>
    </source>
</reference>
<name>A0ABS5ABH0_9PSEU</name>
<dbReference type="SUPFAM" id="SSF52833">
    <property type="entry name" value="Thioredoxin-like"/>
    <property type="match status" value="1"/>
</dbReference>
<accession>A0ABS5ABH0</accession>
<gene>
    <name evidence="9" type="ORF">JOF53_002796</name>
</gene>
<dbReference type="PANTHER" id="PTHR13887">
    <property type="entry name" value="GLUTATHIONE S-TRANSFERASE KAPPA"/>
    <property type="match status" value="1"/>
</dbReference>
<sequence>MSEPLREPSQEADQTSPKRPVWQLVVPAIVVVVGVLLAYLAAGRPGPAEDRAQPLSPAGDTVRTEQQQPRKPSDQQVEEAARRLDERFTRRREGDPFALGRVDAKVVLVEYADYRCPYCAKFSTDTRPELIKRYVDSGVLRIEWRDLPMFGEQSEAAAIAARAAARQGRFWPFHELAFAEAPRQGHAEYSAERLRDLARRAGVPDLARFDRDVADPALAQEMRVDAAEAQEMGLTSTPSFLVNGRAVVGAQPAETFHRMIEALAAK</sequence>
<dbReference type="RefSeq" id="WP_086785605.1">
    <property type="nucleotide sequence ID" value="NZ_JAGIOO010000001.1"/>
</dbReference>
<keyword evidence="2" id="KW-0732">Signal</keyword>
<evidence type="ECO:0000313" key="9">
    <source>
        <dbReference type="EMBL" id="MBP2473924.1"/>
    </source>
</evidence>
<dbReference type="PROSITE" id="PS51352">
    <property type="entry name" value="THIOREDOXIN_2"/>
    <property type="match status" value="1"/>
</dbReference>
<keyword evidence="3" id="KW-0560">Oxidoreductase</keyword>
<comment type="similarity">
    <text evidence="1">Belongs to the thioredoxin family. DsbA subfamily.</text>
</comment>